<comment type="caution">
    <text evidence="1">The sequence shown here is derived from an EMBL/GenBank/DDBJ whole genome shotgun (WGS) entry which is preliminary data.</text>
</comment>
<dbReference type="Proteomes" id="UP001212499">
    <property type="component" value="Unassembled WGS sequence"/>
</dbReference>
<organism evidence="1 2">
    <name type="scientific">Anabaenopsis arnoldii</name>
    <dbReference type="NCBI Taxonomy" id="2152938"/>
    <lineage>
        <taxon>Bacteria</taxon>
        <taxon>Bacillati</taxon>
        <taxon>Cyanobacteriota</taxon>
        <taxon>Cyanophyceae</taxon>
        <taxon>Nostocales</taxon>
        <taxon>Nodulariaceae</taxon>
        <taxon>Anabaenopsis</taxon>
    </lineage>
</organism>
<protein>
    <submittedName>
        <fullName evidence="1">DUF2997 domain-containing protein</fullName>
    </submittedName>
</protein>
<sequence length="90" mass="10162">MNCSQFKSIIAYNEDKGRSIMAEYQKVEYHIGKDGKIVEKVLNATGSSCVETTRGLEKSLGAIESQELLPEYYEPDGLINICENQSLQQW</sequence>
<accession>A0ABT5ATX2</accession>
<dbReference type="EMBL" id="JAQMUH010000123">
    <property type="protein sequence ID" value="MDB9540163.1"/>
    <property type="molecule type" value="Genomic_DNA"/>
</dbReference>
<dbReference type="RefSeq" id="WP_271733334.1">
    <property type="nucleotide sequence ID" value="NZ_JAQMUH010000123.1"/>
</dbReference>
<keyword evidence="2" id="KW-1185">Reference proteome</keyword>
<gene>
    <name evidence="1" type="ORF">PN457_10905</name>
</gene>
<proteinExistence type="predicted"/>
<evidence type="ECO:0000313" key="1">
    <source>
        <dbReference type="EMBL" id="MDB9540163.1"/>
    </source>
</evidence>
<reference evidence="1 2" key="1">
    <citation type="submission" date="2023-01" db="EMBL/GenBank/DDBJ databases">
        <title>Genomes from the Australian National Cyanobacteria Reference Collection.</title>
        <authorList>
            <person name="Willis A."/>
            <person name="Lee E.M.F."/>
        </authorList>
    </citation>
    <scope>NUCLEOTIDE SEQUENCE [LARGE SCALE GENOMIC DNA]</scope>
    <source>
        <strain evidence="1 2">CS-1033</strain>
    </source>
</reference>
<dbReference type="InterPro" id="IPR021375">
    <property type="entry name" value="DUF2997"/>
</dbReference>
<name>A0ABT5ATX2_9CYAN</name>
<dbReference type="Pfam" id="PF11211">
    <property type="entry name" value="DUF2997"/>
    <property type="match status" value="1"/>
</dbReference>
<evidence type="ECO:0000313" key="2">
    <source>
        <dbReference type="Proteomes" id="UP001212499"/>
    </source>
</evidence>